<reference evidence="2" key="1">
    <citation type="submission" date="2019-07" db="EMBL/GenBank/DDBJ databases">
        <authorList>
            <person name="Dittberner H."/>
        </authorList>
    </citation>
    <scope>NUCLEOTIDE SEQUENCE [LARGE SCALE GENOMIC DNA]</scope>
</reference>
<evidence type="ECO:0000259" key="1">
    <source>
        <dbReference type="Pfam" id="PF08387"/>
    </source>
</evidence>
<evidence type="ECO:0000313" key="3">
    <source>
        <dbReference type="Proteomes" id="UP000489600"/>
    </source>
</evidence>
<dbReference type="EMBL" id="CABITT030000002">
    <property type="protein sequence ID" value="VVA93883.1"/>
    <property type="molecule type" value="Genomic_DNA"/>
</dbReference>
<feature type="domain" description="FBD" evidence="1">
    <location>
        <begin position="234"/>
        <end position="269"/>
    </location>
</feature>
<sequence>MSESPDKKMKPTEDLHEDTVEHILSTFLPIQSFLRSRMVSKRFRNTEIRCKDLDFSGLYSVRRRQLKVVQIIESVFNQHKGSEINRFVLIINHTGVEDKILSWINTCLVTKDMIDAIFKNCIYLETLELIKCGMNEVLSINARNHKKFKSLVVYSMPKVWHIVLDAPTLECYKYDGPVRAPTICSLFDIAEFLKQCPKLEKVLIDISDFTFEPTGYWDLHLKVGIQKDYKEYDLTSIKEVEINGYKSHWHELDIVEFFVLNARSLEHLILKSPRNRKSKRFQTDERRMSYIKSISPKKYLIKFIKG</sequence>
<dbReference type="OrthoDB" id="1029898at2759"/>
<dbReference type="AlphaFoldDB" id="A0A565AXU3"/>
<accession>A0A565AXU3</accession>
<dbReference type="InterPro" id="IPR006566">
    <property type="entry name" value="FBD"/>
</dbReference>
<protein>
    <recommendedName>
        <fullName evidence="1">FBD domain-containing protein</fullName>
    </recommendedName>
</protein>
<proteinExistence type="predicted"/>
<dbReference type="InterPro" id="IPR032675">
    <property type="entry name" value="LRR_dom_sf"/>
</dbReference>
<keyword evidence="3" id="KW-1185">Reference proteome</keyword>
<dbReference type="Pfam" id="PF08387">
    <property type="entry name" value="FBD"/>
    <property type="match status" value="1"/>
</dbReference>
<name>A0A565AXU3_9BRAS</name>
<gene>
    <name evidence="2" type="ORF">ANE_LOCUS4328</name>
</gene>
<dbReference type="SUPFAM" id="SSF52047">
    <property type="entry name" value="RNI-like"/>
    <property type="match status" value="1"/>
</dbReference>
<dbReference type="PANTHER" id="PTHR34145">
    <property type="entry name" value="OS02G0105600 PROTEIN"/>
    <property type="match status" value="1"/>
</dbReference>
<dbReference type="PANTHER" id="PTHR34145:SF28">
    <property type="entry name" value="F-BOX DOMAIN-CONTAINING PROTEIN"/>
    <property type="match status" value="1"/>
</dbReference>
<evidence type="ECO:0000313" key="2">
    <source>
        <dbReference type="EMBL" id="VVA93883.1"/>
    </source>
</evidence>
<dbReference type="Gene3D" id="3.80.10.10">
    <property type="entry name" value="Ribonuclease Inhibitor"/>
    <property type="match status" value="1"/>
</dbReference>
<dbReference type="Proteomes" id="UP000489600">
    <property type="component" value="Unassembled WGS sequence"/>
</dbReference>
<organism evidence="2 3">
    <name type="scientific">Arabis nemorensis</name>
    <dbReference type="NCBI Taxonomy" id="586526"/>
    <lineage>
        <taxon>Eukaryota</taxon>
        <taxon>Viridiplantae</taxon>
        <taxon>Streptophyta</taxon>
        <taxon>Embryophyta</taxon>
        <taxon>Tracheophyta</taxon>
        <taxon>Spermatophyta</taxon>
        <taxon>Magnoliopsida</taxon>
        <taxon>eudicotyledons</taxon>
        <taxon>Gunneridae</taxon>
        <taxon>Pentapetalae</taxon>
        <taxon>rosids</taxon>
        <taxon>malvids</taxon>
        <taxon>Brassicales</taxon>
        <taxon>Brassicaceae</taxon>
        <taxon>Arabideae</taxon>
        <taxon>Arabis</taxon>
    </lineage>
</organism>
<dbReference type="InterPro" id="IPR053772">
    <property type="entry name" value="At1g61320/At1g61330-like"/>
</dbReference>
<comment type="caution">
    <text evidence="2">The sequence shown here is derived from an EMBL/GenBank/DDBJ whole genome shotgun (WGS) entry which is preliminary data.</text>
</comment>